<dbReference type="InterPro" id="IPR036291">
    <property type="entry name" value="NAD(P)-bd_dom_sf"/>
</dbReference>
<protein>
    <submittedName>
        <fullName evidence="3">Gfo/Idh/MocA family oxidoreductase</fullName>
    </submittedName>
</protein>
<dbReference type="PANTHER" id="PTHR43377:SF1">
    <property type="entry name" value="BILIVERDIN REDUCTASE A"/>
    <property type="match status" value="1"/>
</dbReference>
<organism evidence="3 4">
    <name type="scientific">Paenibacillus violae</name>
    <dbReference type="NCBI Taxonomy" id="3077234"/>
    <lineage>
        <taxon>Bacteria</taxon>
        <taxon>Bacillati</taxon>
        <taxon>Bacillota</taxon>
        <taxon>Bacilli</taxon>
        <taxon>Bacillales</taxon>
        <taxon>Paenibacillaceae</taxon>
        <taxon>Paenibacillus</taxon>
    </lineage>
</organism>
<evidence type="ECO:0000313" key="4">
    <source>
        <dbReference type="Proteomes" id="UP001260980"/>
    </source>
</evidence>
<dbReference type="Proteomes" id="UP001260980">
    <property type="component" value="Unassembled WGS sequence"/>
</dbReference>
<dbReference type="InterPro" id="IPR055170">
    <property type="entry name" value="GFO_IDH_MocA-like_dom"/>
</dbReference>
<dbReference type="SUPFAM" id="SSF55347">
    <property type="entry name" value="Glyceraldehyde-3-phosphate dehydrogenase-like, C-terminal domain"/>
    <property type="match status" value="1"/>
</dbReference>
<evidence type="ECO:0000259" key="1">
    <source>
        <dbReference type="Pfam" id="PF01408"/>
    </source>
</evidence>
<reference evidence="3 4" key="1">
    <citation type="submission" date="2023-10" db="EMBL/GenBank/DDBJ databases">
        <title>Paenibacillus strain PFR10 Genome sequencing and assembly.</title>
        <authorList>
            <person name="Kim I."/>
        </authorList>
    </citation>
    <scope>NUCLEOTIDE SEQUENCE [LARGE SCALE GENOMIC DNA]</scope>
    <source>
        <strain evidence="3 4">PFR10</strain>
    </source>
</reference>
<evidence type="ECO:0000259" key="2">
    <source>
        <dbReference type="Pfam" id="PF22725"/>
    </source>
</evidence>
<accession>A0ABU3R9W7</accession>
<keyword evidence="4" id="KW-1185">Reference proteome</keyword>
<evidence type="ECO:0000313" key="3">
    <source>
        <dbReference type="EMBL" id="MDU0200667.1"/>
    </source>
</evidence>
<dbReference type="EMBL" id="JAWCUD010000001">
    <property type="protein sequence ID" value="MDU0200667.1"/>
    <property type="molecule type" value="Genomic_DNA"/>
</dbReference>
<dbReference type="SUPFAM" id="SSF51735">
    <property type="entry name" value="NAD(P)-binding Rossmann-fold domains"/>
    <property type="match status" value="1"/>
</dbReference>
<dbReference type="InterPro" id="IPR000683">
    <property type="entry name" value="Gfo/Idh/MocA-like_OxRdtase_N"/>
</dbReference>
<name>A0ABU3R9W7_9BACL</name>
<dbReference type="RefSeq" id="WP_315950111.1">
    <property type="nucleotide sequence ID" value="NZ_JAWCUD010000001.1"/>
</dbReference>
<dbReference type="Gene3D" id="3.30.360.10">
    <property type="entry name" value="Dihydrodipicolinate Reductase, domain 2"/>
    <property type="match status" value="1"/>
</dbReference>
<dbReference type="Pfam" id="PF01408">
    <property type="entry name" value="GFO_IDH_MocA"/>
    <property type="match status" value="1"/>
</dbReference>
<sequence>MKLAVLGAGAIGVKHLEAASEIEGLEPVAVVEINESLAAETAKKYGVRGYTDYQEMLQKEKPDIAVIALPHFLHKEVSIRCADYGSHILLEKPMALNTVECDEIIAAAERNEVKLMVGHTQHYFPENIEVRRIIESGELGKLVMINDTRNVNYYRADRPGWFFEKSKAGGGIMTNLGAHSIDKIQWMTQSRVTKVKASVSFHEKRGDVEGSGIMYMETSSGVPAVITQSGYPGVSRNETEFIFTKGMLKLETGKGLSISRNGMYEPVLLKPAEQPLVQQLLDFMDAITNDTWLDCSGAYSKTVVSVIESVYASSETGIEQIVK</sequence>
<gene>
    <name evidence="3" type="ORF">RQP52_06160</name>
</gene>
<dbReference type="PANTHER" id="PTHR43377">
    <property type="entry name" value="BILIVERDIN REDUCTASE A"/>
    <property type="match status" value="1"/>
</dbReference>
<proteinExistence type="predicted"/>
<comment type="caution">
    <text evidence="3">The sequence shown here is derived from an EMBL/GenBank/DDBJ whole genome shotgun (WGS) entry which is preliminary data.</text>
</comment>
<dbReference type="Pfam" id="PF22725">
    <property type="entry name" value="GFO_IDH_MocA_C3"/>
    <property type="match status" value="1"/>
</dbReference>
<dbReference type="Gene3D" id="3.40.50.720">
    <property type="entry name" value="NAD(P)-binding Rossmann-like Domain"/>
    <property type="match status" value="1"/>
</dbReference>
<feature type="domain" description="Gfo/Idh/MocA-like oxidoreductase N-terminal" evidence="1">
    <location>
        <begin position="2"/>
        <end position="119"/>
    </location>
</feature>
<feature type="domain" description="GFO/IDH/MocA-like oxidoreductase" evidence="2">
    <location>
        <begin position="129"/>
        <end position="248"/>
    </location>
</feature>
<dbReference type="InterPro" id="IPR051450">
    <property type="entry name" value="Gfo/Idh/MocA_Oxidoreductases"/>
</dbReference>